<evidence type="ECO:0000313" key="1">
    <source>
        <dbReference type="EMBL" id="PUA79224.1"/>
    </source>
</evidence>
<name>A0A2R7YSJ8_9ACTN</name>
<dbReference type="RefSeq" id="WP_108346160.1">
    <property type="nucleotide sequence ID" value="NZ_PYXZ01000011.1"/>
</dbReference>
<comment type="caution">
    <text evidence="1">The sequence shown here is derived from an EMBL/GenBank/DDBJ whole genome shotgun (WGS) entry which is preliminary data.</text>
</comment>
<dbReference type="EMBL" id="PYXZ01000011">
    <property type="protein sequence ID" value="PUA79224.1"/>
    <property type="molecule type" value="Genomic_DNA"/>
</dbReference>
<dbReference type="AlphaFoldDB" id="A0A2R7YSJ8"/>
<protein>
    <recommendedName>
        <fullName evidence="3">Copper transporter</fullName>
    </recommendedName>
</protein>
<keyword evidence="2" id="KW-1185">Reference proteome</keyword>
<gene>
    <name evidence="1" type="ORF">C7S10_19510</name>
</gene>
<evidence type="ECO:0008006" key="3">
    <source>
        <dbReference type="Google" id="ProtNLM"/>
    </source>
</evidence>
<dbReference type="GO" id="GO:0055070">
    <property type="term" value="P:copper ion homeostasis"/>
    <property type="evidence" value="ECO:0007669"/>
    <property type="project" value="InterPro"/>
</dbReference>
<reference evidence="1 2" key="1">
    <citation type="submission" date="2018-03" db="EMBL/GenBank/DDBJ databases">
        <authorList>
            <person name="Keele B.F."/>
        </authorList>
    </citation>
    <scope>NUCLEOTIDE SEQUENCE [LARGE SCALE GENOMIC DNA]</scope>
    <source>
        <strain evidence="1 2">IB-3</strain>
    </source>
</reference>
<evidence type="ECO:0000313" key="2">
    <source>
        <dbReference type="Proteomes" id="UP000244867"/>
    </source>
</evidence>
<dbReference type="OrthoDB" id="3782068at2"/>
<dbReference type="Proteomes" id="UP000244867">
    <property type="component" value="Unassembled WGS sequence"/>
</dbReference>
<dbReference type="InterPro" id="IPR021522">
    <property type="entry name" value="MctB"/>
</dbReference>
<organism evidence="1 2">
    <name type="scientific">Nocardioides currus</name>
    <dbReference type="NCBI Taxonomy" id="2133958"/>
    <lineage>
        <taxon>Bacteria</taxon>
        <taxon>Bacillati</taxon>
        <taxon>Actinomycetota</taxon>
        <taxon>Actinomycetes</taxon>
        <taxon>Propionibacteriales</taxon>
        <taxon>Nocardioidaceae</taxon>
        <taxon>Nocardioides</taxon>
    </lineage>
</organism>
<dbReference type="Pfam" id="PF11382">
    <property type="entry name" value="MctB"/>
    <property type="match status" value="1"/>
</dbReference>
<proteinExistence type="predicted"/>
<dbReference type="GO" id="GO:0016020">
    <property type="term" value="C:membrane"/>
    <property type="evidence" value="ECO:0007669"/>
    <property type="project" value="InterPro"/>
</dbReference>
<sequence length="294" mass="28604">MITFRHFLTSLVAVFLALAVGIVLGGGPLSDVTSSDPAPAAVTEDGSADPAAVYADGFAGAVGPALTSGKLAERGVAVVTAPGVNEETLTALAEQVSAAGGSITGRFSLTDAMVAPEQKSLVDTLGSQLMTQQGKEIAADATTYDRIGQLLGIAIATTAAEGDAPSAKQKAVIDSLLGADLVGFDGTVARRAPLVLLVLGSEPAADGGDAILAALATGLSRAAAGVVVAGTVADGGEGQVGRLRAEPVSAQVATVDGIDTAAGRVTTVLTLARAMDTDGGAFGASGADGPAPLG</sequence>
<accession>A0A2R7YSJ8</accession>